<proteinExistence type="predicted"/>
<evidence type="ECO:0008006" key="4">
    <source>
        <dbReference type="Google" id="ProtNLM"/>
    </source>
</evidence>
<dbReference type="RefSeq" id="WP_115939581.1">
    <property type="nucleotide sequence ID" value="NZ_QRDW01000021.1"/>
</dbReference>
<dbReference type="AlphaFoldDB" id="A0A3D9H2G8"/>
<accession>A0A3D9H2G8</accession>
<organism evidence="2 3">
    <name type="scientific">Aestuariispira insulae</name>
    <dbReference type="NCBI Taxonomy" id="1461337"/>
    <lineage>
        <taxon>Bacteria</taxon>
        <taxon>Pseudomonadati</taxon>
        <taxon>Pseudomonadota</taxon>
        <taxon>Alphaproteobacteria</taxon>
        <taxon>Rhodospirillales</taxon>
        <taxon>Kiloniellaceae</taxon>
        <taxon>Aestuariispira</taxon>
    </lineage>
</organism>
<gene>
    <name evidence="2" type="ORF">DFP90_1219</name>
</gene>
<evidence type="ECO:0000256" key="1">
    <source>
        <dbReference type="SAM" id="MobiDB-lite"/>
    </source>
</evidence>
<dbReference type="Proteomes" id="UP000256845">
    <property type="component" value="Unassembled WGS sequence"/>
</dbReference>
<dbReference type="EMBL" id="QRDW01000021">
    <property type="protein sequence ID" value="RED43698.1"/>
    <property type="molecule type" value="Genomic_DNA"/>
</dbReference>
<reference evidence="2 3" key="1">
    <citation type="submission" date="2018-07" db="EMBL/GenBank/DDBJ databases">
        <title>Genomic Encyclopedia of Type Strains, Phase III (KMG-III): the genomes of soil and plant-associated and newly described type strains.</title>
        <authorList>
            <person name="Whitman W."/>
        </authorList>
    </citation>
    <scope>NUCLEOTIDE SEQUENCE [LARGE SCALE GENOMIC DNA]</scope>
    <source>
        <strain evidence="2 3">CECT 8488</strain>
    </source>
</reference>
<feature type="region of interest" description="Disordered" evidence="1">
    <location>
        <begin position="151"/>
        <end position="170"/>
    </location>
</feature>
<protein>
    <recommendedName>
        <fullName evidence="4">Tetratricopeptide repeat protein</fullName>
    </recommendedName>
</protein>
<comment type="caution">
    <text evidence="2">The sequence shown here is derived from an EMBL/GenBank/DDBJ whole genome shotgun (WGS) entry which is preliminary data.</text>
</comment>
<name>A0A3D9H2G8_9PROT</name>
<keyword evidence="3" id="KW-1185">Reference proteome</keyword>
<sequence length="170" mass="18805">MITENREDFPDRGEMEMDRDSLKLLSEITFSATMLDLIDDPEPVFNLIAQKLPNNAAGYIGKALAKLKEQKPEEARALMEEKALKAEVNIENAKGVYLFILQTAGETDLALELAKQYLKEEKPGTPSYKMAEALIKDAGLEDQVMFDANAVAAPKRESSQRTGPYVPGLA</sequence>
<evidence type="ECO:0000313" key="2">
    <source>
        <dbReference type="EMBL" id="RED43698.1"/>
    </source>
</evidence>
<evidence type="ECO:0000313" key="3">
    <source>
        <dbReference type="Proteomes" id="UP000256845"/>
    </source>
</evidence>